<dbReference type="InterPro" id="IPR018114">
    <property type="entry name" value="TRYPSIN_HIS"/>
</dbReference>
<keyword evidence="3" id="KW-1185">Reference proteome</keyword>
<dbReference type="eggNOG" id="COG5640">
    <property type="taxonomic scope" value="Bacteria"/>
</dbReference>
<dbReference type="Gene3D" id="2.40.10.10">
    <property type="entry name" value="Trypsin-like serine proteases"/>
    <property type="match status" value="1"/>
</dbReference>
<dbReference type="EMBL" id="CP000884">
    <property type="protein sequence ID" value="ABX35727.1"/>
    <property type="molecule type" value="Genomic_DNA"/>
</dbReference>
<dbReference type="InterPro" id="IPR001254">
    <property type="entry name" value="Trypsin_dom"/>
</dbReference>
<proteinExistence type="predicted"/>
<dbReference type="InterPro" id="IPR009003">
    <property type="entry name" value="Peptidase_S1_PA"/>
</dbReference>
<dbReference type="GO" id="GO:0004252">
    <property type="term" value="F:serine-type endopeptidase activity"/>
    <property type="evidence" value="ECO:0007669"/>
    <property type="project" value="InterPro"/>
</dbReference>
<dbReference type="HOGENOM" id="CLU_1208160_0_0_4"/>
<evidence type="ECO:0000313" key="3">
    <source>
        <dbReference type="Proteomes" id="UP000000784"/>
    </source>
</evidence>
<dbReference type="STRING" id="398578.Daci_3089"/>
<dbReference type="Pfam" id="PF00089">
    <property type="entry name" value="Trypsin"/>
    <property type="match status" value="1"/>
</dbReference>
<name>A9BU12_DELAS</name>
<dbReference type="Proteomes" id="UP000000784">
    <property type="component" value="Chromosome"/>
</dbReference>
<evidence type="ECO:0000313" key="2">
    <source>
        <dbReference type="EMBL" id="ABX35727.1"/>
    </source>
</evidence>
<dbReference type="PROSITE" id="PS00134">
    <property type="entry name" value="TRYPSIN_HIS"/>
    <property type="match status" value="1"/>
</dbReference>
<dbReference type="KEGG" id="dac:Daci_3089"/>
<organism evidence="2 3">
    <name type="scientific">Delftia acidovorans (strain DSM 14801 / SPH-1)</name>
    <dbReference type="NCBI Taxonomy" id="398578"/>
    <lineage>
        <taxon>Bacteria</taxon>
        <taxon>Pseudomonadati</taxon>
        <taxon>Pseudomonadota</taxon>
        <taxon>Betaproteobacteria</taxon>
        <taxon>Burkholderiales</taxon>
        <taxon>Comamonadaceae</taxon>
        <taxon>Delftia</taxon>
    </lineage>
</organism>
<protein>
    <submittedName>
        <fullName evidence="2">Peptidase S1 and S6 chymotrypsin/Hap</fullName>
    </submittedName>
</protein>
<dbReference type="GO" id="GO:0006508">
    <property type="term" value="P:proteolysis"/>
    <property type="evidence" value="ECO:0007669"/>
    <property type="project" value="InterPro"/>
</dbReference>
<dbReference type="SUPFAM" id="SSF50494">
    <property type="entry name" value="Trypsin-like serine proteases"/>
    <property type="match status" value="1"/>
</dbReference>
<dbReference type="SMART" id="SM00020">
    <property type="entry name" value="Tryp_SPc"/>
    <property type="match status" value="1"/>
</dbReference>
<reference evidence="3" key="2">
    <citation type="submission" date="2007-11" db="EMBL/GenBank/DDBJ databases">
        <title>Complete sequence of Delftia acidovorans DSM 14801 / SPH-1.</title>
        <authorList>
            <person name="Copeland A."/>
            <person name="Lucas S."/>
            <person name="Lapidus A."/>
            <person name="Barry K."/>
            <person name="Glavina del Rio T."/>
            <person name="Dalin E."/>
            <person name="Tice H."/>
            <person name="Pitluck S."/>
            <person name="Lowry S."/>
            <person name="Clum A."/>
            <person name="Schmutz J."/>
            <person name="Larimer F."/>
            <person name="Land M."/>
            <person name="Hauser L."/>
            <person name="Kyrpides N."/>
            <person name="Kim E."/>
            <person name="Schleheck D."/>
            <person name="Richardson P."/>
        </authorList>
    </citation>
    <scope>NUCLEOTIDE SEQUENCE [LARGE SCALE GENOMIC DNA]</scope>
    <source>
        <strain evidence="3">DSM 14801 / SPH-1</strain>
    </source>
</reference>
<feature type="domain" description="Peptidase S1" evidence="1">
    <location>
        <begin position="1"/>
        <end position="224"/>
    </location>
</feature>
<reference evidence="2 3" key="1">
    <citation type="journal article" date="2004" name="Appl. Environ. Microbiol.">
        <title>Mineralization of individual congeners of linear alkylbenzenesulfonate by defined pairs of heterotrophic bacteria.</title>
        <authorList>
            <person name="Schleheck D."/>
            <person name="Knepper T.P."/>
            <person name="Fischer K."/>
            <person name="Cook A.M."/>
        </authorList>
    </citation>
    <scope>NUCLEOTIDE SEQUENCE [LARGE SCALE GENOMIC DNA]</scope>
    <source>
        <strain evidence="3">DSM 14801 / SPH-1</strain>
    </source>
</reference>
<evidence type="ECO:0000259" key="1">
    <source>
        <dbReference type="PROSITE" id="PS50240"/>
    </source>
</evidence>
<accession>A9BU12</accession>
<dbReference type="InterPro" id="IPR043504">
    <property type="entry name" value="Peptidase_S1_PA_chymotrypsin"/>
</dbReference>
<gene>
    <name evidence="2" type="ordered locus">Daci_3089</name>
</gene>
<dbReference type="AlphaFoldDB" id="A9BU12"/>
<dbReference type="PROSITE" id="PS50240">
    <property type="entry name" value="TRYPSIN_DOM"/>
    <property type="match status" value="1"/>
</dbReference>
<sequence>MLKDGWLLTAAHCLFDKTGARIAQDKLIVYMPFQGSSEQAMAAQALNRNLRSFSVVPGSATLYDVEFQPSKLYDFESAKDLAVLRVSVPAGSATWRPVVLRTANKDMPFTSAGYGLTNAADPGVDGSTLEITRRTADVRVFPKYLLYESVSTKGMGRVCAGDSGGPVFAGELNGGPKPPEHELVGVVSGSTATGQSVAYCRAGNQYIVRVNTTEVAQWMCSSTKKAICY</sequence>